<evidence type="ECO:0008006" key="3">
    <source>
        <dbReference type="Google" id="ProtNLM"/>
    </source>
</evidence>
<accession>A0A4Q9LAV4</accession>
<name>A0A4Q9LAV4_9MICR</name>
<proteinExistence type="predicted"/>
<evidence type="ECO:0000313" key="2">
    <source>
        <dbReference type="Proteomes" id="UP000292362"/>
    </source>
</evidence>
<dbReference type="InterPro" id="IPR027417">
    <property type="entry name" value="P-loop_NTPase"/>
</dbReference>
<dbReference type="EMBL" id="PITJ01000177">
    <property type="protein sequence ID" value="TBU04151.1"/>
    <property type="molecule type" value="Genomic_DNA"/>
</dbReference>
<reference evidence="1 2" key="1">
    <citation type="submission" date="2017-12" db="EMBL/GenBank/DDBJ databases">
        <authorList>
            <person name="Pombert J.-F."/>
            <person name="Haag K.L."/>
            <person name="Ebert D."/>
        </authorList>
    </citation>
    <scope>NUCLEOTIDE SEQUENCE [LARGE SCALE GENOMIC DNA]</scope>
    <source>
        <strain evidence="1">FI-OER-3-3</strain>
    </source>
</reference>
<sequence>MMILLICILVFTLIVLYILNRKTKKVIVFIGPRSTGKTVVLHQILENKTYNTVPTLETYTSSYITDTIPNLHTSDVLTKYNICNEKAKYFFFFSNENQLKEILNEDRIYKFLIYFVFKGKKDELVNYDEIKKKISKKRFICLENDGKNLLKFF</sequence>
<gene>
    <name evidence="1" type="ORF">CWI37_0177p0040</name>
</gene>
<dbReference type="AlphaFoldDB" id="A0A4Q9LAV4"/>
<protein>
    <recommendedName>
        <fullName evidence="3">Signal recognition particle receptor subunit beta</fullName>
    </recommendedName>
</protein>
<evidence type="ECO:0000313" key="1">
    <source>
        <dbReference type="EMBL" id="TBU04151.1"/>
    </source>
</evidence>
<dbReference type="VEuPathDB" id="MicrosporidiaDB:CWI37_0177p0040"/>
<comment type="caution">
    <text evidence="1">The sequence shown here is derived from an EMBL/GenBank/DDBJ whole genome shotgun (WGS) entry which is preliminary data.</text>
</comment>
<dbReference type="Proteomes" id="UP000292362">
    <property type="component" value="Unassembled WGS sequence"/>
</dbReference>
<organism evidence="1 2">
    <name type="scientific">Hamiltosporidium tvaerminnensis</name>
    <dbReference type="NCBI Taxonomy" id="1176355"/>
    <lineage>
        <taxon>Eukaryota</taxon>
        <taxon>Fungi</taxon>
        <taxon>Fungi incertae sedis</taxon>
        <taxon>Microsporidia</taxon>
        <taxon>Dubosqiidae</taxon>
        <taxon>Hamiltosporidium</taxon>
    </lineage>
</organism>
<dbReference type="SUPFAM" id="SSF52540">
    <property type="entry name" value="P-loop containing nucleoside triphosphate hydrolases"/>
    <property type="match status" value="1"/>
</dbReference>